<dbReference type="RefSeq" id="WP_349299754.1">
    <property type="nucleotide sequence ID" value="NZ_JBEDNQ010000008.1"/>
</dbReference>
<dbReference type="PANTHER" id="PTHR30290:SF9">
    <property type="entry name" value="OLIGOPEPTIDE-BINDING PROTEIN APPA"/>
    <property type="match status" value="1"/>
</dbReference>
<evidence type="ECO:0000256" key="3">
    <source>
        <dbReference type="ARBA" id="ARBA00022729"/>
    </source>
</evidence>
<dbReference type="PROSITE" id="PS51257">
    <property type="entry name" value="PROKAR_LIPOPROTEIN"/>
    <property type="match status" value="1"/>
</dbReference>
<keyword evidence="2" id="KW-0813">Transport</keyword>
<dbReference type="InterPro" id="IPR000914">
    <property type="entry name" value="SBP_5_dom"/>
</dbReference>
<feature type="domain" description="Solute-binding protein family 5" evidence="5">
    <location>
        <begin position="78"/>
        <end position="409"/>
    </location>
</feature>
<proteinExistence type="inferred from homology"/>
<dbReference type="Pfam" id="PF00496">
    <property type="entry name" value="SBP_bac_5"/>
    <property type="match status" value="1"/>
</dbReference>
<comment type="similarity">
    <text evidence="1">Belongs to the bacterial solute-binding protein 5 family.</text>
</comment>
<keyword evidence="3 4" id="KW-0732">Signal</keyword>
<name>A0ABV1KGG2_9PSEU</name>
<evidence type="ECO:0000256" key="1">
    <source>
        <dbReference type="ARBA" id="ARBA00005695"/>
    </source>
</evidence>
<dbReference type="InterPro" id="IPR039424">
    <property type="entry name" value="SBP_5"/>
</dbReference>
<sequence>MRSRKRLSALVAVGVAAVMLSACSGGSEGGDGSSSGSLVLGSPLAPTTFAANDVSWANEAPYIQAVYDTLLRATPEGEIEPWLATEWSYDDERTVLTMALRDDVVFTDGTPFSAETAAQSVLGFKGGTSPYAFLLGRVADATAIDATTLQITLSEPDPGLLHGLTTAAGVQGSPAAFDSPEAQTSPVGSGPYLLDTAATVVGSSYVFTRNPDYWAPETQYYDDLTVTVLDNAQAQMSALQGDQVDVVNLLDSSAADQLEASGFVLHPAELDVRSLLLFDRDGQLVPELADVRVRQAIAHAFDRDAILQALADGRGTVTGQMFGESSPAFDPGLDQRYPYDPDRARQLLAEAGLANGFTLPLPQIPTGTTIQYDLIRQYLGDVGVTVELTQVPLQNAIADLTQAKWSAGLISLLQPATDWETAQTFLTEDATWNPFHRPDATVEQLVATIQQGTESEAAEAGRRLNEYVVEQAWFVPWYRVQSVIVSDSDIQVERQNDNIFPYLWNITPAQ</sequence>
<accession>A0ABV1KGG2</accession>
<dbReference type="SUPFAM" id="SSF53850">
    <property type="entry name" value="Periplasmic binding protein-like II"/>
    <property type="match status" value="1"/>
</dbReference>
<evidence type="ECO:0000313" key="6">
    <source>
        <dbReference type="EMBL" id="MEQ3552682.1"/>
    </source>
</evidence>
<keyword evidence="7" id="KW-1185">Reference proteome</keyword>
<reference evidence="6 7" key="1">
    <citation type="submission" date="2024-03" db="EMBL/GenBank/DDBJ databases">
        <title>Draft genome sequence of Pseudonocardia nematodicida JCM 31783.</title>
        <authorList>
            <person name="Butdee W."/>
            <person name="Duangmal K."/>
        </authorList>
    </citation>
    <scope>NUCLEOTIDE SEQUENCE [LARGE SCALE GENOMIC DNA]</scope>
    <source>
        <strain evidence="6 7">JCM 31783</strain>
    </source>
</reference>
<gene>
    <name evidence="6" type="ORF">WIS52_19595</name>
</gene>
<dbReference type="PANTHER" id="PTHR30290">
    <property type="entry name" value="PERIPLASMIC BINDING COMPONENT OF ABC TRANSPORTER"/>
    <property type="match status" value="1"/>
</dbReference>
<dbReference type="Gene3D" id="3.10.105.10">
    <property type="entry name" value="Dipeptide-binding Protein, Domain 3"/>
    <property type="match status" value="1"/>
</dbReference>
<evidence type="ECO:0000313" key="7">
    <source>
        <dbReference type="Proteomes" id="UP001494902"/>
    </source>
</evidence>
<evidence type="ECO:0000256" key="2">
    <source>
        <dbReference type="ARBA" id="ARBA00022448"/>
    </source>
</evidence>
<feature type="chain" id="PRO_5046160659" evidence="4">
    <location>
        <begin position="25"/>
        <end position="510"/>
    </location>
</feature>
<evidence type="ECO:0000259" key="5">
    <source>
        <dbReference type="Pfam" id="PF00496"/>
    </source>
</evidence>
<organism evidence="6 7">
    <name type="scientific">Pseudonocardia nematodicida</name>
    <dbReference type="NCBI Taxonomy" id="1206997"/>
    <lineage>
        <taxon>Bacteria</taxon>
        <taxon>Bacillati</taxon>
        <taxon>Actinomycetota</taxon>
        <taxon>Actinomycetes</taxon>
        <taxon>Pseudonocardiales</taxon>
        <taxon>Pseudonocardiaceae</taxon>
        <taxon>Pseudonocardia</taxon>
    </lineage>
</organism>
<feature type="signal peptide" evidence="4">
    <location>
        <begin position="1"/>
        <end position="24"/>
    </location>
</feature>
<dbReference type="Proteomes" id="UP001494902">
    <property type="component" value="Unassembled WGS sequence"/>
</dbReference>
<dbReference type="EMBL" id="JBEDNQ010000008">
    <property type="protein sequence ID" value="MEQ3552682.1"/>
    <property type="molecule type" value="Genomic_DNA"/>
</dbReference>
<comment type="caution">
    <text evidence="6">The sequence shown here is derived from an EMBL/GenBank/DDBJ whole genome shotgun (WGS) entry which is preliminary data.</text>
</comment>
<dbReference type="Gene3D" id="3.40.190.10">
    <property type="entry name" value="Periplasmic binding protein-like II"/>
    <property type="match status" value="1"/>
</dbReference>
<dbReference type="PIRSF" id="PIRSF002741">
    <property type="entry name" value="MppA"/>
    <property type="match status" value="1"/>
</dbReference>
<evidence type="ECO:0000256" key="4">
    <source>
        <dbReference type="SAM" id="SignalP"/>
    </source>
</evidence>
<protein>
    <submittedName>
        <fullName evidence="6">ABC transporter substrate-binding protein</fullName>
    </submittedName>
</protein>
<dbReference type="InterPro" id="IPR030678">
    <property type="entry name" value="Peptide/Ni-bd"/>
</dbReference>